<dbReference type="GO" id="GO:0004674">
    <property type="term" value="F:protein serine/threonine kinase activity"/>
    <property type="evidence" value="ECO:0007669"/>
    <property type="project" value="UniProtKB-KW"/>
</dbReference>
<dbReference type="eggNOG" id="KOG0658">
    <property type="taxonomic scope" value="Eukaryota"/>
</dbReference>
<dbReference type="PANTHER" id="PTHR24057">
    <property type="entry name" value="GLYCOGEN SYNTHASE KINASE-3 ALPHA"/>
    <property type="match status" value="1"/>
</dbReference>
<organism evidence="11 12">
    <name type="scientific">Candida dubliniensis (strain CD36 / ATCC MYA-646 / CBS 7987 / NCPF 3949 / NRRL Y-17841)</name>
    <name type="common">Yeast</name>
    <dbReference type="NCBI Taxonomy" id="573826"/>
    <lineage>
        <taxon>Eukaryota</taxon>
        <taxon>Fungi</taxon>
        <taxon>Dikarya</taxon>
        <taxon>Ascomycota</taxon>
        <taxon>Saccharomycotina</taxon>
        <taxon>Pichiomycetes</taxon>
        <taxon>Debaryomycetaceae</taxon>
        <taxon>Candida/Lodderomyces clade</taxon>
        <taxon>Candida</taxon>
    </lineage>
</organism>
<dbReference type="InterPro" id="IPR000719">
    <property type="entry name" value="Prot_kinase_dom"/>
</dbReference>
<dbReference type="SUPFAM" id="SSF56112">
    <property type="entry name" value="Protein kinase-like (PK-like)"/>
    <property type="match status" value="1"/>
</dbReference>
<dbReference type="KEGG" id="cdu:CD36_62380"/>
<sequence length="407" mass="46601">MPQSSSTFINEYTLPDVVENSSSRASKMTIKEYKRIGEGAFGTVVEAMLKYENNSSKGNDGTGSHLLGHFRHHSHNEKDSNSTTSNNSNNNNKDGEWLGPFAIKRVPAQTEYKSRELEILRFVNHPNIVSLRFFFDKKSSSDNKVYQNLVMECLPSNLQSEIKYYRQSKYTIPYPHMKAYTFQLARAMLYLHGYGISHRDIKPSNILVDPNTVRLKICDFGSAKKLEPNQPSVSYICSRYYRAPELIVGCSLYTTKIDIWGLGCVIAEMFLGKPIFQGQSPESQLKEIAKLLGPPPNTFFFKSNPQYRGNMYTTRLFNCSIEERFKQIFSNSPSDAIDLLMKILVYDPDVRASPRRVLVHPFFDELKSSQFKVYPRGSSTPIELHLFNFSEYELELLGSLKNEFVKS</sequence>
<evidence type="ECO:0000256" key="5">
    <source>
        <dbReference type="ARBA" id="ARBA00022741"/>
    </source>
</evidence>
<dbReference type="GO" id="GO:0005634">
    <property type="term" value="C:nucleus"/>
    <property type="evidence" value="ECO:0007669"/>
    <property type="project" value="TreeGrafter"/>
</dbReference>
<keyword evidence="4 11" id="KW-0808">Transferase</keyword>
<dbReference type="EC" id="2.7.11.1" evidence="11"/>
<evidence type="ECO:0000256" key="8">
    <source>
        <dbReference type="SAM" id="MobiDB-lite"/>
    </source>
</evidence>
<dbReference type="InterPro" id="IPR050591">
    <property type="entry name" value="GSK-3"/>
</dbReference>
<evidence type="ECO:0000256" key="3">
    <source>
        <dbReference type="ARBA" id="ARBA00022527"/>
    </source>
</evidence>
<evidence type="ECO:0000259" key="9">
    <source>
        <dbReference type="PROSITE" id="PS50011"/>
    </source>
</evidence>
<dbReference type="EMBL" id="FM992693">
    <property type="protein sequence ID" value="CAX41150.1"/>
    <property type="molecule type" value="Genomic_DNA"/>
</dbReference>
<feature type="region of interest" description="Disordered" evidence="8">
    <location>
        <begin position="56"/>
        <end position="96"/>
    </location>
</feature>
<accession>B9WIT2</accession>
<dbReference type="Gene3D" id="3.30.200.20">
    <property type="entry name" value="Phosphorylase Kinase, domain 1"/>
    <property type="match status" value="1"/>
</dbReference>
<dbReference type="OrthoDB" id="272141at2759"/>
<evidence type="ECO:0000313" key="11">
    <source>
        <dbReference type="EMBL" id="CAX41150.1"/>
    </source>
</evidence>
<keyword evidence="7" id="KW-0067">ATP-binding</keyword>
<dbReference type="VEuPathDB" id="FungiDB:CD36_62380"/>
<proteinExistence type="inferred from homology"/>
<dbReference type="SMART" id="SM00220">
    <property type="entry name" value="S_TKc"/>
    <property type="match status" value="1"/>
</dbReference>
<evidence type="ECO:0000313" key="10">
    <source>
        <dbReference type="CGD" id="CAL0000169732"/>
    </source>
</evidence>
<keyword evidence="12" id="KW-1185">Reference proteome</keyword>
<evidence type="ECO:0000313" key="12">
    <source>
        <dbReference type="Proteomes" id="UP000002605"/>
    </source>
</evidence>
<dbReference type="PROSITE" id="PS00108">
    <property type="entry name" value="PROTEIN_KINASE_ST"/>
    <property type="match status" value="1"/>
</dbReference>
<dbReference type="GeneID" id="8048544"/>
<dbReference type="PANTHER" id="PTHR24057:SF4">
    <property type="entry name" value="PROTEIN KINASE MCK1"/>
    <property type="match status" value="1"/>
</dbReference>
<feature type="domain" description="Protein kinase" evidence="9">
    <location>
        <begin position="30"/>
        <end position="363"/>
    </location>
</feature>
<dbReference type="FunFam" id="1.10.510.10:FF:000624">
    <property type="entry name" value="Mitogen-activated protein kinase"/>
    <property type="match status" value="1"/>
</dbReference>
<evidence type="ECO:0000256" key="7">
    <source>
        <dbReference type="ARBA" id="ARBA00022840"/>
    </source>
</evidence>
<dbReference type="CGD" id="CAL0000169732">
    <property type="gene designation" value="Cd36_62380"/>
</dbReference>
<keyword evidence="3" id="KW-0723">Serine/threonine-protein kinase</keyword>
<dbReference type="RefSeq" id="XP_002420994.1">
    <property type="nucleotide sequence ID" value="XM_002420949.1"/>
</dbReference>
<evidence type="ECO:0000256" key="6">
    <source>
        <dbReference type="ARBA" id="ARBA00022777"/>
    </source>
</evidence>
<dbReference type="GO" id="GO:0007165">
    <property type="term" value="P:signal transduction"/>
    <property type="evidence" value="ECO:0007669"/>
    <property type="project" value="TreeGrafter"/>
</dbReference>
<dbReference type="CDD" id="cd14137">
    <property type="entry name" value="STKc_GSK3"/>
    <property type="match status" value="1"/>
</dbReference>
<dbReference type="InterPro" id="IPR011009">
    <property type="entry name" value="Kinase-like_dom_sf"/>
</dbReference>
<evidence type="ECO:0000256" key="1">
    <source>
        <dbReference type="ARBA" id="ARBA00005527"/>
    </source>
</evidence>
<dbReference type="InterPro" id="IPR039192">
    <property type="entry name" value="STKc_GSK3"/>
</dbReference>
<keyword evidence="6 11" id="KW-0418">Kinase</keyword>
<comment type="similarity">
    <text evidence="1">Belongs to the protein kinase superfamily. CMGC Ser/Thr protein kinase family. GSK-3 subfamily.</text>
</comment>
<dbReference type="GO" id="GO:0030154">
    <property type="term" value="P:cell differentiation"/>
    <property type="evidence" value="ECO:0007669"/>
    <property type="project" value="TreeGrafter"/>
</dbReference>
<dbReference type="Proteomes" id="UP000002605">
    <property type="component" value="Chromosome 6"/>
</dbReference>
<dbReference type="Pfam" id="PF00069">
    <property type="entry name" value="Pkinase"/>
    <property type="match status" value="1"/>
</dbReference>
<gene>
    <name evidence="10" type="ordered locus">Cd36_62380</name>
    <name evidence="11" type="ORF">CD36_62380</name>
</gene>
<evidence type="ECO:0000256" key="2">
    <source>
        <dbReference type="ARBA" id="ARBA00006485"/>
    </source>
</evidence>
<evidence type="ECO:0000256" key="4">
    <source>
        <dbReference type="ARBA" id="ARBA00022679"/>
    </source>
</evidence>
<dbReference type="HOGENOM" id="CLU_000288_181_20_1"/>
<dbReference type="PROSITE" id="PS50011">
    <property type="entry name" value="PROTEIN_KINASE_DOM"/>
    <property type="match status" value="1"/>
</dbReference>
<reference evidence="11 12" key="1">
    <citation type="journal article" date="2009" name="Genome Res.">
        <title>Comparative genomics of the fungal pathogens Candida dubliniensis and Candida albicans.</title>
        <authorList>
            <person name="Jackson A.P."/>
            <person name="Gamble J.A."/>
            <person name="Yeomans T."/>
            <person name="Moran G.P."/>
            <person name="Saunders D."/>
            <person name="Harris D."/>
            <person name="Aslett M."/>
            <person name="Barrell J.F."/>
            <person name="Butler G."/>
            <person name="Citiulo F."/>
            <person name="Coleman D.C."/>
            <person name="de Groot P.W.J."/>
            <person name="Goodwin T.J."/>
            <person name="Quail M.A."/>
            <person name="McQuillan J."/>
            <person name="Munro C.A."/>
            <person name="Pain A."/>
            <person name="Poulter R.T."/>
            <person name="Rajandream M.A."/>
            <person name="Renauld H."/>
            <person name="Spiering M.J."/>
            <person name="Tivey A."/>
            <person name="Gow N.A.R."/>
            <person name="Barrell B."/>
            <person name="Sullivan D.J."/>
            <person name="Berriman M."/>
        </authorList>
    </citation>
    <scope>NUCLEOTIDE SEQUENCE [LARGE SCALE GENOMIC DNA]</scope>
    <source>
        <strain evidence="12">CD36 / ATCC MYA-646 / CBS 7987 / NCPF 3949 / NRRL Y-17841</strain>
    </source>
</reference>
<dbReference type="AlphaFoldDB" id="B9WIT2"/>
<feature type="compositionally biased region" description="Low complexity" evidence="8">
    <location>
        <begin position="81"/>
        <end position="92"/>
    </location>
</feature>
<comment type="similarity">
    <text evidence="2">Belongs to the protein kinase superfamily. CMGC Ser/Thr protein kinase family. CDC2/CDKX subfamily.</text>
</comment>
<dbReference type="GO" id="GO:0004712">
    <property type="term" value="F:protein serine/threonine/tyrosine kinase activity"/>
    <property type="evidence" value="ECO:0007669"/>
    <property type="project" value="TreeGrafter"/>
</dbReference>
<protein>
    <submittedName>
        <fullName evidence="11">Protein kinase, putative</fullName>
        <ecNumber evidence="11">2.7.11.1</ecNumber>
    </submittedName>
</protein>
<dbReference type="InterPro" id="IPR008271">
    <property type="entry name" value="Ser/Thr_kinase_AS"/>
</dbReference>
<dbReference type="GO" id="GO:0005524">
    <property type="term" value="F:ATP binding"/>
    <property type="evidence" value="ECO:0007669"/>
    <property type="project" value="UniProtKB-KW"/>
</dbReference>
<dbReference type="Gene3D" id="1.10.510.10">
    <property type="entry name" value="Transferase(Phosphotransferase) domain 1"/>
    <property type="match status" value="1"/>
</dbReference>
<name>B9WIT2_CANDC</name>
<keyword evidence="5" id="KW-0547">Nucleotide-binding</keyword>
<dbReference type="GO" id="GO:0005737">
    <property type="term" value="C:cytoplasm"/>
    <property type="evidence" value="ECO:0007669"/>
    <property type="project" value="TreeGrafter"/>
</dbReference>